<keyword evidence="4" id="KW-1185">Reference proteome</keyword>
<dbReference type="Proteomes" id="UP000583752">
    <property type="component" value="Unassembled WGS sequence"/>
</dbReference>
<dbReference type="InterPro" id="IPR039552">
    <property type="entry name" value="IS66_C"/>
</dbReference>
<name>A0A848HIA7_9BURK</name>
<evidence type="ECO:0000259" key="1">
    <source>
        <dbReference type="Pfam" id="PF03050"/>
    </source>
</evidence>
<dbReference type="RefSeq" id="WP_169463578.1">
    <property type="nucleotide sequence ID" value="NZ_JABBGG010000001.1"/>
</dbReference>
<organism evidence="3 4">
    <name type="scientific">Massilia polaris</name>
    <dbReference type="NCBI Taxonomy" id="2728846"/>
    <lineage>
        <taxon>Bacteria</taxon>
        <taxon>Pseudomonadati</taxon>
        <taxon>Pseudomonadota</taxon>
        <taxon>Betaproteobacteria</taxon>
        <taxon>Burkholderiales</taxon>
        <taxon>Oxalobacteraceae</taxon>
        <taxon>Telluria group</taxon>
        <taxon>Massilia</taxon>
    </lineage>
</organism>
<feature type="domain" description="Transposase IS66 C-terminal" evidence="2">
    <location>
        <begin position="473"/>
        <end position="509"/>
    </location>
</feature>
<protein>
    <submittedName>
        <fullName evidence="3">IS66 family transposase</fullName>
    </submittedName>
</protein>
<dbReference type="EMBL" id="JABBGG010000001">
    <property type="protein sequence ID" value="NML59889.1"/>
    <property type="molecule type" value="Genomic_DNA"/>
</dbReference>
<feature type="domain" description="Transposase IS66 central" evidence="1">
    <location>
        <begin position="184"/>
        <end position="466"/>
    </location>
</feature>
<dbReference type="InterPro" id="IPR052344">
    <property type="entry name" value="Transposase-related"/>
</dbReference>
<dbReference type="Pfam" id="PF03050">
    <property type="entry name" value="DDE_Tnp_IS66"/>
    <property type="match status" value="1"/>
</dbReference>
<gene>
    <name evidence="3" type="ORF">HHL21_02080</name>
</gene>
<evidence type="ECO:0000313" key="3">
    <source>
        <dbReference type="EMBL" id="NML59889.1"/>
    </source>
</evidence>
<reference evidence="3 4" key="1">
    <citation type="submission" date="2020-04" db="EMBL/GenBank/DDBJ databases">
        <title>Massilia sp. RP-1-19 isolated from soil.</title>
        <authorList>
            <person name="Dahal R.H."/>
        </authorList>
    </citation>
    <scope>NUCLEOTIDE SEQUENCE [LARGE SCALE GENOMIC DNA]</scope>
    <source>
        <strain evidence="3 4">RP-1-19</strain>
    </source>
</reference>
<comment type="caution">
    <text evidence="3">The sequence shown here is derived from an EMBL/GenBank/DDBJ whole genome shotgun (WGS) entry which is preliminary data.</text>
</comment>
<dbReference type="InterPro" id="IPR004291">
    <property type="entry name" value="Transposase_IS66_central"/>
</dbReference>
<dbReference type="PANTHER" id="PTHR33678:SF1">
    <property type="entry name" value="BLL1576 PROTEIN"/>
    <property type="match status" value="1"/>
</dbReference>
<dbReference type="Pfam" id="PF13817">
    <property type="entry name" value="DDE_Tnp_IS66_C"/>
    <property type="match status" value="1"/>
</dbReference>
<evidence type="ECO:0000259" key="2">
    <source>
        <dbReference type="Pfam" id="PF13817"/>
    </source>
</evidence>
<proteinExistence type="predicted"/>
<dbReference type="AlphaFoldDB" id="A0A848HIA7"/>
<sequence length="537" mass="60185">MQFNQESAAKIVHPTVALSAVDMAKLLDVKDREIVHLRRQVAWFQRQIFGQKSERRLPEPEGVQGTLGELFEIVPDDLPLAKKSRIAAHEREHKNKNQIDSGDESTLFFDDSKVPVEVIAVPNPDAAGLDPADFEVIGEKVSHCLAQRPGSYVILKYVRPVIKLRATQALSCPPAPVGVIDGCRADVSFIAGMIIDKFAYHQPLYRRHVKLQDSGINVSRAWVTKLMPAAVSLIEPIFDAQLDSVRLSRVIAMDETPIKAGRAGPGKMKAAYFWPVVGEQDEICFLYYPSRAAKHIEDALGLTRPNGAVLQSDGYSAYAHYAKKTGITHAQCWAHSRRTIYDARDIEPAHADQALDAIAALYKVEQQIRNDGLTGQAKRERRQEQSEPVLDRFFAWIDEQFDKQGYLPSSPFLGALAYIRERRVGLSVFLDDPDVSIDTNHLERALRVIPMGKKNWLFSWTELGAKHIGIVQSLLATCRLHDINPYDYFVDVLQRVGKHPASLVHQLTPRIWKQMFAANPLRSDLHDLGGRRTDAGG</sequence>
<dbReference type="PANTHER" id="PTHR33678">
    <property type="entry name" value="BLL1576 PROTEIN"/>
    <property type="match status" value="1"/>
</dbReference>
<dbReference type="NCBIfam" id="NF033517">
    <property type="entry name" value="transpos_IS66"/>
    <property type="match status" value="1"/>
</dbReference>
<evidence type="ECO:0000313" key="4">
    <source>
        <dbReference type="Proteomes" id="UP000583752"/>
    </source>
</evidence>
<accession>A0A848HIA7</accession>